<name>A0A9J6A9F9_SOLCO</name>
<reference evidence="1 2" key="1">
    <citation type="submission" date="2020-09" db="EMBL/GenBank/DDBJ databases">
        <title>De no assembly of potato wild relative species, Solanum commersonii.</title>
        <authorList>
            <person name="Cho K."/>
        </authorList>
    </citation>
    <scope>NUCLEOTIDE SEQUENCE [LARGE SCALE GENOMIC DNA]</scope>
    <source>
        <strain evidence="1">LZ3.2</strain>
        <tissue evidence="1">Leaf</tissue>
    </source>
</reference>
<evidence type="ECO:0000313" key="1">
    <source>
        <dbReference type="EMBL" id="KAG5621121.1"/>
    </source>
</evidence>
<proteinExistence type="predicted"/>
<dbReference type="AlphaFoldDB" id="A0A9J6A9F9"/>
<gene>
    <name evidence="1" type="ORF">H5410_006339</name>
</gene>
<comment type="caution">
    <text evidence="1">The sequence shown here is derived from an EMBL/GenBank/DDBJ whole genome shotgun (WGS) entry which is preliminary data.</text>
</comment>
<evidence type="ECO:0000313" key="2">
    <source>
        <dbReference type="Proteomes" id="UP000824120"/>
    </source>
</evidence>
<protein>
    <submittedName>
        <fullName evidence="1">Uncharacterized protein</fullName>
    </submittedName>
</protein>
<dbReference type="Proteomes" id="UP000824120">
    <property type="component" value="Chromosome 2"/>
</dbReference>
<organism evidence="1 2">
    <name type="scientific">Solanum commersonii</name>
    <name type="common">Commerson's wild potato</name>
    <name type="synonym">Commerson's nightshade</name>
    <dbReference type="NCBI Taxonomy" id="4109"/>
    <lineage>
        <taxon>Eukaryota</taxon>
        <taxon>Viridiplantae</taxon>
        <taxon>Streptophyta</taxon>
        <taxon>Embryophyta</taxon>
        <taxon>Tracheophyta</taxon>
        <taxon>Spermatophyta</taxon>
        <taxon>Magnoliopsida</taxon>
        <taxon>eudicotyledons</taxon>
        <taxon>Gunneridae</taxon>
        <taxon>Pentapetalae</taxon>
        <taxon>asterids</taxon>
        <taxon>lamiids</taxon>
        <taxon>Solanales</taxon>
        <taxon>Solanaceae</taxon>
        <taxon>Solanoideae</taxon>
        <taxon>Solaneae</taxon>
        <taxon>Solanum</taxon>
    </lineage>
</organism>
<keyword evidence="2" id="KW-1185">Reference proteome</keyword>
<dbReference type="EMBL" id="JACXVP010000002">
    <property type="protein sequence ID" value="KAG5621121.1"/>
    <property type="molecule type" value="Genomic_DNA"/>
</dbReference>
<sequence>MAHIYPIAIESLLDMTFDHLEEVKLGNFIGRMNFLTQDYNSSLRSQIFRVHHLKKKLST</sequence>
<accession>A0A9J6A9F9</accession>